<dbReference type="PANTHER" id="PTHR47466">
    <property type="match status" value="1"/>
</dbReference>
<evidence type="ECO:0000256" key="8">
    <source>
        <dbReference type="ARBA" id="ARBA00023049"/>
    </source>
</evidence>
<evidence type="ECO:0000256" key="5">
    <source>
        <dbReference type="ARBA" id="ARBA00022729"/>
    </source>
</evidence>
<evidence type="ECO:0000313" key="12">
    <source>
        <dbReference type="EMBL" id="KAH7142728.1"/>
    </source>
</evidence>
<name>A0A9P9EMX4_9HYPO</name>
<evidence type="ECO:0000256" key="6">
    <source>
        <dbReference type="ARBA" id="ARBA00022801"/>
    </source>
</evidence>
<dbReference type="OrthoDB" id="536211at2759"/>
<dbReference type="Gene3D" id="3.40.390.10">
    <property type="entry name" value="Collagenase (Catalytic Domain)"/>
    <property type="match status" value="1"/>
</dbReference>
<reference evidence="12" key="1">
    <citation type="journal article" date="2021" name="Nat. Commun.">
        <title>Genetic determinants of endophytism in the Arabidopsis root mycobiome.</title>
        <authorList>
            <person name="Mesny F."/>
            <person name="Miyauchi S."/>
            <person name="Thiergart T."/>
            <person name="Pickel B."/>
            <person name="Atanasova L."/>
            <person name="Karlsson M."/>
            <person name="Huettel B."/>
            <person name="Barry K.W."/>
            <person name="Haridas S."/>
            <person name="Chen C."/>
            <person name="Bauer D."/>
            <person name="Andreopoulos W."/>
            <person name="Pangilinan J."/>
            <person name="LaButti K."/>
            <person name="Riley R."/>
            <person name="Lipzen A."/>
            <person name="Clum A."/>
            <person name="Drula E."/>
            <person name="Henrissat B."/>
            <person name="Kohler A."/>
            <person name="Grigoriev I.V."/>
            <person name="Martin F.M."/>
            <person name="Hacquard S."/>
        </authorList>
    </citation>
    <scope>NUCLEOTIDE SEQUENCE</scope>
    <source>
        <strain evidence="12">MPI-CAGE-AT-0021</strain>
    </source>
</reference>
<keyword evidence="8" id="KW-0482">Metalloprotease</keyword>
<feature type="chain" id="PRO_5040392151" description="Peptidase M43 pregnancy-associated plasma-A domain-containing protein" evidence="10">
    <location>
        <begin position="24"/>
        <end position="288"/>
    </location>
</feature>
<proteinExistence type="inferred from homology"/>
<dbReference type="Proteomes" id="UP000717696">
    <property type="component" value="Unassembled WGS sequence"/>
</dbReference>
<dbReference type="GO" id="GO:0006508">
    <property type="term" value="P:proteolysis"/>
    <property type="evidence" value="ECO:0007669"/>
    <property type="project" value="UniProtKB-KW"/>
</dbReference>
<evidence type="ECO:0000256" key="10">
    <source>
        <dbReference type="SAM" id="SignalP"/>
    </source>
</evidence>
<dbReference type="CDD" id="cd04275">
    <property type="entry name" value="ZnMc_pappalysin_like"/>
    <property type="match status" value="1"/>
</dbReference>
<evidence type="ECO:0000256" key="3">
    <source>
        <dbReference type="ARBA" id="ARBA00022670"/>
    </source>
</evidence>
<protein>
    <recommendedName>
        <fullName evidence="11">Peptidase M43 pregnancy-associated plasma-A domain-containing protein</fullName>
    </recommendedName>
</protein>
<sequence>MKLNALVKVTLFASSLSPSFVLGYCGTNTSHVPPEQNIRAHTAAEKTETHLIDVYFHVASTRASQDLITNNMVDTQFDALRSAFLPYGFDFKLVNTSRIVDDTIGKGFYGEGGGIDDYDAYVAFFRANRRGPYDSLNVYFFSDLIPGLGGSCNLPSPSSSNPDYDNFWTDGCILNANTMPGMPATGQDSTDEPRKGHVAIHEVGHWLGLLHTFHGRLCESINDQVGDTPAQSGGSAGCPIGRDSCPDLPGEDPIHNFMDYSDDTCTNQFTPGQAERMQLQFTIYRKDI</sequence>
<dbReference type="EMBL" id="JAGMUU010000011">
    <property type="protein sequence ID" value="KAH7142728.1"/>
    <property type="molecule type" value="Genomic_DNA"/>
</dbReference>
<comment type="function">
    <text evidence="1">Secreted metalloproteinase that allows assimilation of proteinaceous substrates.</text>
</comment>
<organism evidence="12 13">
    <name type="scientific">Dactylonectria estremocensis</name>
    <dbReference type="NCBI Taxonomy" id="1079267"/>
    <lineage>
        <taxon>Eukaryota</taxon>
        <taxon>Fungi</taxon>
        <taxon>Dikarya</taxon>
        <taxon>Ascomycota</taxon>
        <taxon>Pezizomycotina</taxon>
        <taxon>Sordariomycetes</taxon>
        <taxon>Hypocreomycetidae</taxon>
        <taxon>Hypocreales</taxon>
        <taxon>Nectriaceae</taxon>
        <taxon>Dactylonectria</taxon>
    </lineage>
</organism>
<comment type="similarity">
    <text evidence="2">Belongs to the peptidase M43B family.</text>
</comment>
<feature type="domain" description="Peptidase M43 pregnancy-associated plasma-A" evidence="11">
    <location>
        <begin position="188"/>
        <end position="278"/>
    </location>
</feature>
<accession>A0A9P9EMX4</accession>
<dbReference type="GO" id="GO:0046872">
    <property type="term" value="F:metal ion binding"/>
    <property type="evidence" value="ECO:0007669"/>
    <property type="project" value="UniProtKB-KW"/>
</dbReference>
<evidence type="ECO:0000256" key="9">
    <source>
        <dbReference type="ARBA" id="ARBA00023157"/>
    </source>
</evidence>
<keyword evidence="6" id="KW-0378">Hydrolase</keyword>
<evidence type="ECO:0000256" key="7">
    <source>
        <dbReference type="ARBA" id="ARBA00022833"/>
    </source>
</evidence>
<evidence type="ECO:0000313" key="13">
    <source>
        <dbReference type="Proteomes" id="UP000717696"/>
    </source>
</evidence>
<keyword evidence="5 10" id="KW-0732">Signal</keyword>
<evidence type="ECO:0000259" key="11">
    <source>
        <dbReference type="Pfam" id="PF05572"/>
    </source>
</evidence>
<gene>
    <name evidence="12" type="ORF">B0J13DRAFT_503078</name>
</gene>
<evidence type="ECO:0000256" key="4">
    <source>
        <dbReference type="ARBA" id="ARBA00022723"/>
    </source>
</evidence>
<comment type="caution">
    <text evidence="12">The sequence shown here is derived from an EMBL/GenBank/DDBJ whole genome shotgun (WGS) entry which is preliminary data.</text>
</comment>
<keyword evidence="13" id="KW-1185">Reference proteome</keyword>
<keyword evidence="4" id="KW-0479">Metal-binding</keyword>
<dbReference type="PANTHER" id="PTHR47466:SF1">
    <property type="entry name" value="METALLOPROTEASE MEP1 (AFU_ORTHOLOGUE AFUA_1G07730)-RELATED"/>
    <property type="match status" value="1"/>
</dbReference>
<keyword evidence="9" id="KW-1015">Disulfide bond</keyword>
<dbReference type="Pfam" id="PF05572">
    <property type="entry name" value="Peptidase_M43"/>
    <property type="match status" value="1"/>
</dbReference>
<feature type="signal peptide" evidence="10">
    <location>
        <begin position="1"/>
        <end position="23"/>
    </location>
</feature>
<evidence type="ECO:0000256" key="2">
    <source>
        <dbReference type="ARBA" id="ARBA00008721"/>
    </source>
</evidence>
<dbReference type="SUPFAM" id="SSF55486">
    <property type="entry name" value="Metalloproteases ('zincins'), catalytic domain"/>
    <property type="match status" value="1"/>
</dbReference>
<dbReference type="InterPro" id="IPR008754">
    <property type="entry name" value="Peptidase_M43"/>
</dbReference>
<dbReference type="InterPro" id="IPR024079">
    <property type="entry name" value="MetalloPept_cat_dom_sf"/>
</dbReference>
<dbReference type="AlphaFoldDB" id="A0A9P9EMX4"/>
<keyword evidence="3" id="KW-0645">Protease</keyword>
<dbReference type="GO" id="GO:0008237">
    <property type="term" value="F:metallopeptidase activity"/>
    <property type="evidence" value="ECO:0007669"/>
    <property type="project" value="UniProtKB-KW"/>
</dbReference>
<keyword evidence="7" id="KW-0862">Zinc</keyword>
<evidence type="ECO:0000256" key="1">
    <source>
        <dbReference type="ARBA" id="ARBA00003174"/>
    </source>
</evidence>